<feature type="transmembrane region" description="Helical" evidence="4">
    <location>
        <begin position="359"/>
        <end position="384"/>
    </location>
</feature>
<keyword evidence="2 3" id="KW-1015">Disulfide bond</keyword>
<comment type="caution">
    <text evidence="3">Lacks conserved residue(s) required for the propagation of feature annotation.</text>
</comment>
<dbReference type="InterPro" id="IPR000742">
    <property type="entry name" value="EGF"/>
</dbReference>
<name>A0A3B3RJJ8_9TELE</name>
<dbReference type="InterPro" id="IPR042235">
    <property type="entry name" value="ZP-C_dom"/>
</dbReference>
<accession>A0A3B3RJJ8</accession>
<dbReference type="Ensembl" id="ENSPKIT00000042391.1">
    <property type="protein sequence ID" value="ENSPKIP00000017871.1"/>
    <property type="gene ID" value="ENSPKIG00000003623.1"/>
</dbReference>
<feature type="domain" description="ZP" evidence="7">
    <location>
        <begin position="66"/>
        <end position="332"/>
    </location>
</feature>
<dbReference type="InterPro" id="IPR055355">
    <property type="entry name" value="ZP-C"/>
</dbReference>
<dbReference type="SUPFAM" id="SSF57196">
    <property type="entry name" value="EGF/Laminin"/>
    <property type="match status" value="1"/>
</dbReference>
<evidence type="ECO:0000256" key="4">
    <source>
        <dbReference type="SAM" id="Phobius"/>
    </source>
</evidence>
<evidence type="ECO:0000256" key="5">
    <source>
        <dbReference type="SAM" id="SignalP"/>
    </source>
</evidence>
<keyword evidence="4" id="KW-1133">Transmembrane helix</keyword>
<feature type="disulfide bond" evidence="3">
    <location>
        <begin position="48"/>
        <end position="57"/>
    </location>
</feature>
<protein>
    <submittedName>
        <fullName evidence="8">Zona pellucida glycoprotein d</fullName>
    </submittedName>
</protein>
<dbReference type="OrthoDB" id="9987373at2759"/>
<dbReference type="PROSITE" id="PS51034">
    <property type="entry name" value="ZP_2"/>
    <property type="match status" value="1"/>
</dbReference>
<keyword evidence="4" id="KW-0472">Membrane</keyword>
<dbReference type="PANTHER" id="PTHR14002:SF53">
    <property type="entry name" value="UROMODULIN"/>
    <property type="match status" value="1"/>
</dbReference>
<evidence type="ECO:0000256" key="1">
    <source>
        <dbReference type="ARBA" id="ARBA00022729"/>
    </source>
</evidence>
<dbReference type="STRING" id="1676925.ENSPKIP00000017871"/>
<feature type="chain" id="PRO_5017221909" evidence="5">
    <location>
        <begin position="25"/>
        <end position="397"/>
    </location>
</feature>
<dbReference type="GeneTree" id="ENSGT00940000167365"/>
<dbReference type="PROSITE" id="PS00022">
    <property type="entry name" value="EGF_1"/>
    <property type="match status" value="1"/>
</dbReference>
<dbReference type="Pfam" id="PF23344">
    <property type="entry name" value="ZP-N"/>
    <property type="match status" value="1"/>
</dbReference>
<organism evidence="8 9">
    <name type="scientific">Paramormyrops kingsleyae</name>
    <dbReference type="NCBI Taxonomy" id="1676925"/>
    <lineage>
        <taxon>Eukaryota</taxon>
        <taxon>Metazoa</taxon>
        <taxon>Chordata</taxon>
        <taxon>Craniata</taxon>
        <taxon>Vertebrata</taxon>
        <taxon>Euteleostomi</taxon>
        <taxon>Actinopterygii</taxon>
        <taxon>Neopterygii</taxon>
        <taxon>Teleostei</taxon>
        <taxon>Osteoglossocephala</taxon>
        <taxon>Osteoglossomorpha</taxon>
        <taxon>Osteoglossiformes</taxon>
        <taxon>Mormyridae</taxon>
        <taxon>Paramormyrops</taxon>
    </lineage>
</organism>
<dbReference type="KEGG" id="pki:111847032"/>
<dbReference type="InterPro" id="IPR001507">
    <property type="entry name" value="ZP_dom"/>
</dbReference>
<reference evidence="8" key="2">
    <citation type="submission" date="2025-09" db="UniProtKB">
        <authorList>
            <consortium name="Ensembl"/>
        </authorList>
    </citation>
    <scope>IDENTIFICATION</scope>
</reference>
<dbReference type="Gene3D" id="2.60.40.3210">
    <property type="entry name" value="Zona pellucida, ZP-N domain"/>
    <property type="match status" value="1"/>
</dbReference>
<dbReference type="CTD" id="327407"/>
<evidence type="ECO:0000259" key="7">
    <source>
        <dbReference type="PROSITE" id="PS51034"/>
    </source>
</evidence>
<evidence type="ECO:0000313" key="9">
    <source>
        <dbReference type="Proteomes" id="UP000261540"/>
    </source>
</evidence>
<evidence type="ECO:0000256" key="3">
    <source>
        <dbReference type="PROSITE-ProRule" id="PRU00076"/>
    </source>
</evidence>
<dbReference type="InterPro" id="IPR055356">
    <property type="entry name" value="ZP-N"/>
</dbReference>
<dbReference type="PROSITE" id="PS01186">
    <property type="entry name" value="EGF_2"/>
    <property type="match status" value="1"/>
</dbReference>
<dbReference type="Pfam" id="PF00100">
    <property type="entry name" value="Zona_pellucida"/>
    <property type="match status" value="1"/>
</dbReference>
<keyword evidence="4" id="KW-0812">Transmembrane</keyword>
<proteinExistence type="predicted"/>
<feature type="signal peptide" evidence="5">
    <location>
        <begin position="1"/>
        <end position="24"/>
    </location>
</feature>
<keyword evidence="1 5" id="KW-0732">Signal</keyword>
<dbReference type="AlphaFoldDB" id="A0A3B3RJJ8"/>
<dbReference type="PANTHER" id="PTHR14002">
    <property type="entry name" value="ENDOGLIN/TGF-BETA RECEPTOR TYPE III"/>
    <property type="match status" value="1"/>
</dbReference>
<evidence type="ECO:0000259" key="6">
    <source>
        <dbReference type="PROSITE" id="PS50026"/>
    </source>
</evidence>
<keyword evidence="9" id="KW-1185">Reference proteome</keyword>
<keyword evidence="3" id="KW-0245">EGF-like domain</keyword>
<dbReference type="Proteomes" id="UP000261540">
    <property type="component" value="Unplaced"/>
</dbReference>
<dbReference type="Gene3D" id="2.60.40.4100">
    <property type="entry name" value="Zona pellucida, ZP-C domain"/>
    <property type="match status" value="1"/>
</dbReference>
<evidence type="ECO:0000256" key="2">
    <source>
        <dbReference type="ARBA" id="ARBA00023157"/>
    </source>
</evidence>
<dbReference type="PROSITE" id="PS50026">
    <property type="entry name" value="EGF_3"/>
    <property type="match status" value="1"/>
</dbReference>
<sequence length="397" mass="44893">MTLRISKVYLIFLLAPLFLENAFGLCDVTHCTDSTKCLFAPDKRRCKCAVGYYGDLCDEVATINVMCGKDYITIMVVEDFFKYYNIKLEDLHLGNKSCRAQQETVAGVSYYMARTTKDRYLYCGGKALEKNFTHIAYSQTLQSDPVVKGNIIRDPLIKIEYKCVYPYIRTVSLPFPIVPISSETVMRVNEMEATIVMSLFKDGTYMEAFDTSPQLQLKEKAYVEARVVEPEDYFHLRVNECWSTQSAMPNDTDGLSHTLLLNGCVKDETVKFHGWTAEHDGVNGNGSVVRYSFDVFRFTTLPHEFYLHCTIQLCSLGDESCLPDCKLITKREVSTGDPKQGLLSYGPIRFKAPDRHSNVLLILGLSIGGIWVLGIFILILMAVARAGNRRLSRLSNL</sequence>
<feature type="domain" description="EGF-like" evidence="6">
    <location>
        <begin position="22"/>
        <end position="58"/>
    </location>
</feature>
<reference evidence="8" key="1">
    <citation type="submission" date="2025-08" db="UniProtKB">
        <authorList>
            <consortium name="Ensembl"/>
        </authorList>
    </citation>
    <scope>IDENTIFICATION</scope>
</reference>
<evidence type="ECO:0000313" key="8">
    <source>
        <dbReference type="Ensembl" id="ENSPKIP00000017871.1"/>
    </source>
</evidence>
<dbReference type="SMART" id="SM00241">
    <property type="entry name" value="ZP"/>
    <property type="match status" value="1"/>
</dbReference>